<feature type="compositionally biased region" description="Polar residues" evidence="2">
    <location>
        <begin position="50"/>
        <end position="63"/>
    </location>
</feature>
<dbReference type="Gene3D" id="3.30.70.330">
    <property type="match status" value="1"/>
</dbReference>
<organism evidence="4 5">
    <name type="scientific">Caerostris darwini</name>
    <dbReference type="NCBI Taxonomy" id="1538125"/>
    <lineage>
        <taxon>Eukaryota</taxon>
        <taxon>Metazoa</taxon>
        <taxon>Ecdysozoa</taxon>
        <taxon>Arthropoda</taxon>
        <taxon>Chelicerata</taxon>
        <taxon>Arachnida</taxon>
        <taxon>Araneae</taxon>
        <taxon>Araneomorphae</taxon>
        <taxon>Entelegynae</taxon>
        <taxon>Araneoidea</taxon>
        <taxon>Araneidae</taxon>
        <taxon>Caerostris</taxon>
    </lineage>
</organism>
<gene>
    <name evidence="4" type="ORF">CDAR_526532</name>
</gene>
<accession>A0AAV4T517</accession>
<dbReference type="CDD" id="cd00590">
    <property type="entry name" value="RRM_SF"/>
    <property type="match status" value="1"/>
</dbReference>
<comment type="caution">
    <text evidence="4">The sequence shown here is derived from an EMBL/GenBank/DDBJ whole genome shotgun (WGS) entry which is preliminary data.</text>
</comment>
<reference evidence="4 5" key="1">
    <citation type="submission" date="2021-06" db="EMBL/GenBank/DDBJ databases">
        <title>Caerostris darwini draft genome.</title>
        <authorList>
            <person name="Kono N."/>
            <person name="Arakawa K."/>
        </authorList>
    </citation>
    <scope>NUCLEOTIDE SEQUENCE [LARGE SCALE GENOMIC DNA]</scope>
</reference>
<keyword evidence="5" id="KW-1185">Reference proteome</keyword>
<name>A0AAV4T517_9ARAC</name>
<feature type="region of interest" description="Disordered" evidence="2">
    <location>
        <begin position="85"/>
        <end position="104"/>
    </location>
</feature>
<dbReference type="GO" id="GO:0003723">
    <property type="term" value="F:RNA binding"/>
    <property type="evidence" value="ECO:0007669"/>
    <property type="project" value="UniProtKB-KW"/>
</dbReference>
<evidence type="ECO:0000256" key="1">
    <source>
        <dbReference type="ARBA" id="ARBA00022884"/>
    </source>
</evidence>
<evidence type="ECO:0000259" key="3">
    <source>
        <dbReference type="Pfam" id="PF00076"/>
    </source>
</evidence>
<dbReference type="SUPFAM" id="SSF54928">
    <property type="entry name" value="RNA-binding domain, RBD"/>
    <property type="match status" value="1"/>
</dbReference>
<evidence type="ECO:0000256" key="2">
    <source>
        <dbReference type="SAM" id="MobiDB-lite"/>
    </source>
</evidence>
<dbReference type="Pfam" id="PF00076">
    <property type="entry name" value="RRM_1"/>
    <property type="match status" value="1"/>
</dbReference>
<evidence type="ECO:0000313" key="4">
    <source>
        <dbReference type="EMBL" id="GIY39845.1"/>
    </source>
</evidence>
<dbReference type="InterPro" id="IPR000504">
    <property type="entry name" value="RRM_dom"/>
</dbReference>
<proteinExistence type="predicted"/>
<feature type="region of interest" description="Disordered" evidence="2">
    <location>
        <begin position="50"/>
        <end position="72"/>
    </location>
</feature>
<dbReference type="InterPro" id="IPR035979">
    <property type="entry name" value="RBD_domain_sf"/>
</dbReference>
<dbReference type="InterPro" id="IPR012677">
    <property type="entry name" value="Nucleotide-bd_a/b_plait_sf"/>
</dbReference>
<keyword evidence="1" id="KW-0694">RNA-binding</keyword>
<feature type="domain" description="RRM" evidence="3">
    <location>
        <begin position="14"/>
        <end position="41"/>
    </location>
</feature>
<protein>
    <recommendedName>
        <fullName evidence="3">RRM domain-containing protein</fullName>
    </recommendedName>
</protein>
<dbReference type="Proteomes" id="UP001054837">
    <property type="component" value="Unassembled WGS sequence"/>
</dbReference>
<sequence length="104" mass="11877">MYLSSLNSTLSAVKPFAFITFEYEDEARRALDEKDGFIFNGIHLTISPQKVNSNDASISSNPNQEKDSRDLITFHDDDLIQKKGDRKHQFKMNDDSNDSIFSVD</sequence>
<evidence type="ECO:0000313" key="5">
    <source>
        <dbReference type="Proteomes" id="UP001054837"/>
    </source>
</evidence>
<dbReference type="EMBL" id="BPLQ01008847">
    <property type="protein sequence ID" value="GIY39845.1"/>
    <property type="molecule type" value="Genomic_DNA"/>
</dbReference>
<dbReference type="AlphaFoldDB" id="A0AAV4T517"/>